<evidence type="ECO:0000256" key="6">
    <source>
        <dbReference type="ARBA" id="ARBA00023157"/>
    </source>
</evidence>
<reference evidence="8 9" key="1">
    <citation type="submission" date="2017-03" db="EMBL/GenBank/DDBJ databases">
        <title>Genome of the blue death feigning beetle - Asbolus verrucosus.</title>
        <authorList>
            <person name="Rider S.D."/>
        </authorList>
    </citation>
    <scope>NUCLEOTIDE SEQUENCE [LARGE SCALE GENOMIC DNA]</scope>
    <source>
        <strain evidence="8">Butters</strain>
        <tissue evidence="8">Head and leg muscle</tissue>
    </source>
</reference>
<dbReference type="PANTHER" id="PTHR11567:SF211">
    <property type="entry name" value="PROSTATIC ACID PHOSPHATASE"/>
    <property type="match status" value="1"/>
</dbReference>
<comment type="similarity">
    <text evidence="2">Belongs to the histidine acid phosphatase family.</text>
</comment>
<dbReference type="Pfam" id="PF00328">
    <property type="entry name" value="His_Phos_2"/>
    <property type="match status" value="1"/>
</dbReference>
<keyword evidence="9" id="KW-1185">Reference proteome</keyword>
<dbReference type="EMBL" id="QDEB01132374">
    <property type="protein sequence ID" value="RZB38950.1"/>
    <property type="molecule type" value="Genomic_DNA"/>
</dbReference>
<dbReference type="OrthoDB" id="5821688at2759"/>
<dbReference type="InterPro" id="IPR000560">
    <property type="entry name" value="His_Pase_clade-2"/>
</dbReference>
<comment type="catalytic activity">
    <reaction evidence="1">
        <text>a phosphate monoester + H2O = an alcohol + phosphate</text>
        <dbReference type="Rhea" id="RHEA:15017"/>
        <dbReference type="ChEBI" id="CHEBI:15377"/>
        <dbReference type="ChEBI" id="CHEBI:30879"/>
        <dbReference type="ChEBI" id="CHEBI:43474"/>
        <dbReference type="ChEBI" id="CHEBI:67140"/>
        <dbReference type="EC" id="3.1.3.2"/>
    </reaction>
</comment>
<dbReference type="InterPro" id="IPR029033">
    <property type="entry name" value="His_PPase_superfam"/>
</dbReference>
<dbReference type="EC" id="3.1.3.2" evidence="3"/>
<evidence type="ECO:0000313" key="9">
    <source>
        <dbReference type="Proteomes" id="UP000292052"/>
    </source>
</evidence>
<dbReference type="PANTHER" id="PTHR11567">
    <property type="entry name" value="ACID PHOSPHATASE-RELATED"/>
    <property type="match status" value="1"/>
</dbReference>
<dbReference type="GO" id="GO:0003993">
    <property type="term" value="F:acid phosphatase activity"/>
    <property type="evidence" value="ECO:0007669"/>
    <property type="project" value="UniProtKB-EC"/>
</dbReference>
<evidence type="ECO:0000313" key="8">
    <source>
        <dbReference type="EMBL" id="RZB38950.1"/>
    </source>
</evidence>
<proteinExistence type="inferred from homology"/>
<dbReference type="SUPFAM" id="SSF53254">
    <property type="entry name" value="Phosphoglycerate mutase-like"/>
    <property type="match status" value="1"/>
</dbReference>
<organism evidence="8 9">
    <name type="scientific">Asbolus verrucosus</name>
    <name type="common">Desert ironclad beetle</name>
    <dbReference type="NCBI Taxonomy" id="1661398"/>
    <lineage>
        <taxon>Eukaryota</taxon>
        <taxon>Metazoa</taxon>
        <taxon>Ecdysozoa</taxon>
        <taxon>Arthropoda</taxon>
        <taxon>Hexapoda</taxon>
        <taxon>Insecta</taxon>
        <taxon>Pterygota</taxon>
        <taxon>Neoptera</taxon>
        <taxon>Endopterygota</taxon>
        <taxon>Coleoptera</taxon>
        <taxon>Polyphaga</taxon>
        <taxon>Cucujiformia</taxon>
        <taxon>Tenebrionidae</taxon>
        <taxon>Pimeliinae</taxon>
        <taxon>Asbolus</taxon>
    </lineage>
</organism>
<dbReference type="STRING" id="1661398.A0A482V0D5"/>
<feature type="non-terminal residue" evidence="8">
    <location>
        <position position="1"/>
    </location>
</feature>
<dbReference type="PROSITE" id="PS00778">
    <property type="entry name" value="HIS_ACID_PHOSPHAT_2"/>
    <property type="match status" value="1"/>
</dbReference>
<keyword evidence="4" id="KW-0732">Signal</keyword>
<name>A0A482V0D5_ASBVE</name>
<sequence length="302" mass="35133">RGIQNQYDLGLWLRDRYSDFLPSRYSPRTIRAVSTDVDRTLMSAEATLAGLFQPTESEKWNKNINWQPVPIHTAPPEDDPLLAMKKFCKKYNRLFNELLTSKHIREINEINKNLFDFLSENSGESVRDVYDVEFIYNTLLTQNLSNKTLPEWAMEVYPDKMKPSVILRFKLPCYNQELARLKTGLLFGEIVKNFKEFAENSIRKASKLLMFSGHDSTLADVLTTMGAFNDEIPSYSSAIIIELYRNETDLNPYVNVFFRNNTGIHNITLENCDFDCDFGNFVQIFEPIIQSNLTQWEEECEN</sequence>
<evidence type="ECO:0000256" key="2">
    <source>
        <dbReference type="ARBA" id="ARBA00005375"/>
    </source>
</evidence>
<keyword evidence="5" id="KW-0378">Hydrolase</keyword>
<protein>
    <recommendedName>
        <fullName evidence="3">acid phosphatase</fullName>
        <ecNumber evidence="3">3.1.3.2</ecNumber>
    </recommendedName>
</protein>
<keyword evidence="6" id="KW-1015">Disulfide bond</keyword>
<dbReference type="Gene3D" id="3.40.50.1240">
    <property type="entry name" value="Phosphoglycerate mutase-like"/>
    <property type="match status" value="1"/>
</dbReference>
<dbReference type="CDD" id="cd07061">
    <property type="entry name" value="HP_HAP_like"/>
    <property type="match status" value="1"/>
</dbReference>
<accession>A0A482V0D5</accession>
<evidence type="ECO:0000256" key="4">
    <source>
        <dbReference type="ARBA" id="ARBA00022729"/>
    </source>
</evidence>
<dbReference type="Proteomes" id="UP000292052">
    <property type="component" value="Unassembled WGS sequence"/>
</dbReference>
<evidence type="ECO:0000256" key="1">
    <source>
        <dbReference type="ARBA" id="ARBA00000032"/>
    </source>
</evidence>
<dbReference type="InterPro" id="IPR033379">
    <property type="entry name" value="Acid_Pase_AS"/>
</dbReference>
<evidence type="ECO:0000256" key="7">
    <source>
        <dbReference type="ARBA" id="ARBA00023180"/>
    </source>
</evidence>
<dbReference type="AlphaFoldDB" id="A0A482V0D5"/>
<evidence type="ECO:0000256" key="3">
    <source>
        <dbReference type="ARBA" id="ARBA00012646"/>
    </source>
</evidence>
<evidence type="ECO:0000256" key="5">
    <source>
        <dbReference type="ARBA" id="ARBA00022801"/>
    </source>
</evidence>
<dbReference type="InterPro" id="IPR050645">
    <property type="entry name" value="Histidine_acid_phosphatase"/>
</dbReference>
<keyword evidence="7" id="KW-0325">Glycoprotein</keyword>
<comment type="caution">
    <text evidence="8">The sequence shown here is derived from an EMBL/GenBank/DDBJ whole genome shotgun (WGS) entry which is preliminary data.</text>
</comment>
<gene>
    <name evidence="8" type="ORF">BDFB_011697</name>
</gene>